<evidence type="ECO:0000313" key="1">
    <source>
        <dbReference type="EMBL" id="KAK0372126.1"/>
    </source>
</evidence>
<proteinExistence type="predicted"/>
<keyword evidence="2" id="KW-1185">Reference proteome</keyword>
<sequence length="62" mass="6608">MVNVAAEPFRALGSMQGALCSLAPNRPISYDDSGAQGYMHPTAQFYPQLGSTRINCGPYGPM</sequence>
<reference evidence="1" key="1">
    <citation type="submission" date="2023-04" db="EMBL/GenBank/DDBJ databases">
        <title>Colletotrichum limetticola genome sequence.</title>
        <authorList>
            <person name="Baroncelli R."/>
        </authorList>
    </citation>
    <scope>NUCLEOTIDE SEQUENCE</scope>
    <source>
        <strain evidence="1">KLA-Anderson</strain>
    </source>
</reference>
<comment type="caution">
    <text evidence="1">The sequence shown here is derived from an EMBL/GenBank/DDBJ whole genome shotgun (WGS) entry which is preliminary data.</text>
</comment>
<accession>A0ABQ9PJM5</accession>
<dbReference type="Proteomes" id="UP001169217">
    <property type="component" value="Unassembled WGS sequence"/>
</dbReference>
<evidence type="ECO:0000313" key="2">
    <source>
        <dbReference type="Proteomes" id="UP001169217"/>
    </source>
</evidence>
<protein>
    <submittedName>
        <fullName evidence="1">Uncharacterized protein</fullName>
    </submittedName>
</protein>
<organism evidence="1 2">
    <name type="scientific">Colletotrichum limetticola</name>
    <dbReference type="NCBI Taxonomy" id="1209924"/>
    <lineage>
        <taxon>Eukaryota</taxon>
        <taxon>Fungi</taxon>
        <taxon>Dikarya</taxon>
        <taxon>Ascomycota</taxon>
        <taxon>Pezizomycotina</taxon>
        <taxon>Sordariomycetes</taxon>
        <taxon>Hypocreomycetidae</taxon>
        <taxon>Glomerellales</taxon>
        <taxon>Glomerellaceae</taxon>
        <taxon>Colletotrichum</taxon>
        <taxon>Colletotrichum acutatum species complex</taxon>
    </lineage>
</organism>
<dbReference type="EMBL" id="JARUPT010000392">
    <property type="protein sequence ID" value="KAK0372126.1"/>
    <property type="molecule type" value="Genomic_DNA"/>
</dbReference>
<name>A0ABQ9PJM5_9PEZI</name>
<gene>
    <name evidence="1" type="ORF">CLIM01_10522</name>
</gene>